<evidence type="ECO:0000313" key="7">
    <source>
        <dbReference type="Proteomes" id="UP001205560"/>
    </source>
</evidence>
<dbReference type="InterPro" id="IPR015421">
    <property type="entry name" value="PyrdxlP-dep_Trfase_major"/>
</dbReference>
<name>A0ABT2ACB9_9BURK</name>
<dbReference type="Gene3D" id="3.90.1150.10">
    <property type="entry name" value="Aspartate Aminotransferase, domain 1"/>
    <property type="match status" value="1"/>
</dbReference>
<evidence type="ECO:0000256" key="1">
    <source>
        <dbReference type="ARBA" id="ARBA00001933"/>
    </source>
</evidence>
<dbReference type="Pfam" id="PF01212">
    <property type="entry name" value="Beta_elim_lyase"/>
    <property type="match status" value="1"/>
</dbReference>
<dbReference type="GO" id="GO:0016829">
    <property type="term" value="F:lyase activity"/>
    <property type="evidence" value="ECO:0007669"/>
    <property type="project" value="UniProtKB-KW"/>
</dbReference>
<dbReference type="InterPro" id="IPR015424">
    <property type="entry name" value="PyrdxlP-dep_Trfase"/>
</dbReference>
<dbReference type="Gene3D" id="3.40.640.10">
    <property type="entry name" value="Type I PLP-dependent aspartate aminotransferase-like (Major domain)"/>
    <property type="match status" value="1"/>
</dbReference>
<evidence type="ECO:0000256" key="4">
    <source>
        <dbReference type="ARBA" id="ARBA00022898"/>
    </source>
</evidence>
<evidence type="ECO:0000313" key="6">
    <source>
        <dbReference type="EMBL" id="MCS0591851.1"/>
    </source>
</evidence>
<keyword evidence="6" id="KW-0456">Lyase</keyword>
<dbReference type="PANTHER" id="PTHR48097">
    <property type="entry name" value="L-THREONINE ALDOLASE-RELATED"/>
    <property type="match status" value="1"/>
</dbReference>
<dbReference type="InterPro" id="IPR015422">
    <property type="entry name" value="PyrdxlP-dep_Trfase_small"/>
</dbReference>
<dbReference type="InterPro" id="IPR001597">
    <property type="entry name" value="ArAA_b-elim_lyase/Thr_aldolase"/>
</dbReference>
<keyword evidence="7" id="KW-1185">Reference proteome</keyword>
<organism evidence="6 7">
    <name type="scientific">Massilia norwichensis</name>
    <dbReference type="NCBI Taxonomy" id="1442366"/>
    <lineage>
        <taxon>Bacteria</taxon>
        <taxon>Pseudomonadati</taxon>
        <taxon>Pseudomonadota</taxon>
        <taxon>Betaproteobacteria</taxon>
        <taxon>Burkholderiales</taxon>
        <taxon>Oxalobacteraceae</taxon>
        <taxon>Telluria group</taxon>
        <taxon>Massilia</taxon>
    </lineage>
</organism>
<dbReference type="EMBL" id="JANUGX010000032">
    <property type="protein sequence ID" value="MCS0591851.1"/>
    <property type="molecule type" value="Genomic_DNA"/>
</dbReference>
<keyword evidence="4" id="KW-0663">Pyridoxal phosphate</keyword>
<dbReference type="Proteomes" id="UP001205560">
    <property type="component" value="Unassembled WGS sequence"/>
</dbReference>
<evidence type="ECO:0000259" key="5">
    <source>
        <dbReference type="Pfam" id="PF01212"/>
    </source>
</evidence>
<sequence length="363" mass="40097">MSDTELLARCTTILPGHRPRRPSEMFSAMAAWCEANGIAHDVYGEGALIQDFERKLAALLGFEAAVFCISGTMTQVTALRLAAMERGKAPVALHPTSHIFVHENSNYQLLEHFDALSVGDRHRPWTAADITGIPERLSAVGLEIPMREIGGQLSDWDELQAIKAHCKAQNIHLHMDGARLWEAAAGYGRPLAEIAAGFDSVYVSLYKGIGGLGGAMLLGSREFVARAARWFARQGGKLVHQSPYVVAAAMQFDTRLASMPALFRRTQFLYEVLRAHRVLKLNPAAPQANMLHVHLPVGRERALEIRRKLAAEHGVWIFHRINHGVLPDTSYFELYVGDNLLDTPDGRMREVAALLAAEVQRGD</sequence>
<accession>A0ABT2ACB9</accession>
<dbReference type="SUPFAM" id="SSF53383">
    <property type="entry name" value="PLP-dependent transferases"/>
    <property type="match status" value="1"/>
</dbReference>
<proteinExistence type="inferred from homology"/>
<evidence type="ECO:0000256" key="3">
    <source>
        <dbReference type="ARBA" id="ARBA00011881"/>
    </source>
</evidence>
<protein>
    <submittedName>
        <fullName evidence="6">Beta-eliminating lyase-related protein</fullName>
    </submittedName>
</protein>
<comment type="subunit">
    <text evidence="3">Homotetramer.</text>
</comment>
<comment type="caution">
    <text evidence="6">The sequence shown here is derived from an EMBL/GenBank/DDBJ whole genome shotgun (WGS) entry which is preliminary data.</text>
</comment>
<dbReference type="RefSeq" id="WP_258847615.1">
    <property type="nucleotide sequence ID" value="NZ_JANUGX010000032.1"/>
</dbReference>
<feature type="domain" description="Aromatic amino acid beta-eliminating lyase/threonine aldolase" evidence="5">
    <location>
        <begin position="35"/>
        <end position="294"/>
    </location>
</feature>
<reference evidence="6 7" key="1">
    <citation type="submission" date="2022-08" db="EMBL/GenBank/DDBJ databases">
        <title>Reclassification of Massilia species as members of the genera Telluria, Duganella, Pseudoduganella, Mokoshia gen. nov. and Zemynaea gen. nov. using orthogonal and non-orthogonal genome-based approaches.</title>
        <authorList>
            <person name="Bowman J.P."/>
        </authorList>
    </citation>
    <scope>NUCLEOTIDE SEQUENCE [LARGE SCALE GENOMIC DNA]</scope>
    <source>
        <strain evidence="6 7">LMG 28164</strain>
    </source>
</reference>
<gene>
    <name evidence="6" type="ORF">NX782_21915</name>
</gene>
<dbReference type="PANTHER" id="PTHR48097:SF9">
    <property type="entry name" value="L-THREONINE ALDOLASE"/>
    <property type="match status" value="1"/>
</dbReference>
<evidence type="ECO:0000256" key="2">
    <source>
        <dbReference type="ARBA" id="ARBA00006966"/>
    </source>
</evidence>
<comment type="similarity">
    <text evidence="2">Belongs to the threonine aldolase family.</text>
</comment>
<comment type="cofactor">
    <cofactor evidence="1">
        <name>pyridoxal 5'-phosphate</name>
        <dbReference type="ChEBI" id="CHEBI:597326"/>
    </cofactor>
</comment>